<dbReference type="GO" id="GO:0005628">
    <property type="term" value="C:prospore membrane"/>
    <property type="evidence" value="ECO:0007669"/>
    <property type="project" value="TreeGrafter"/>
</dbReference>
<dbReference type="Pfam" id="PF15404">
    <property type="entry name" value="PH_4"/>
    <property type="match status" value="2"/>
</dbReference>
<dbReference type="PANTHER" id="PTHR28076:SF1">
    <property type="entry name" value="PROSPORE MEMBRANE ADAPTER PROTEIN SPO71"/>
    <property type="match status" value="1"/>
</dbReference>
<feature type="region of interest" description="Disordered" evidence="1">
    <location>
        <begin position="377"/>
        <end position="432"/>
    </location>
</feature>
<feature type="region of interest" description="Disordered" evidence="1">
    <location>
        <begin position="1354"/>
        <end position="1377"/>
    </location>
</feature>
<dbReference type="InterPro" id="IPR040345">
    <property type="entry name" value="Mug56/Spo71"/>
</dbReference>
<dbReference type="Proteomes" id="UP001378960">
    <property type="component" value="Unassembled WGS sequence"/>
</dbReference>
<dbReference type="InterPro" id="IPR057379">
    <property type="entry name" value="PH_SPO71"/>
</dbReference>
<protein>
    <submittedName>
        <fullName evidence="4">Spo71 protein</fullName>
    </submittedName>
</protein>
<dbReference type="EMBL" id="BTGB01000001">
    <property type="protein sequence ID" value="GMM43973.1"/>
    <property type="molecule type" value="Genomic_DNA"/>
</dbReference>
<sequence>MQNGSYTQKRDVNYIEIPRDSYTAFRVKYCDALELYNTSTVISLGSIPHYWLLDKKSVLLAKIYRFRRLNSDSKQNVTNPEHSALHQFENAVNKMSQESMPDTLHDNIKDLIFKGLTKNHLSNGENEHVADSFGDSIDKFIESNIHLLSHELSESKLKSFILHLKSEKEKNNNSIYTSDNQPNEFNETSNSKFYEIVNEFANSESNTTDENEEDDDFKIQPYLSEDKKMIDHKKSNAHHQQFNDSKKNKTDAQLNKFYQTTNDEKQKIIDKEINEAMILLQKNRSKKKNIEVTKSSETLIKNSDSCETDTSSFVTASDISDDDLINANDKTAEIPPATECFPTRVSFKTTLNTGKKVTFTEPQKMVPASSIYTLKSTRLPLDKQSPMPFEHNNRKLNNENDKNDHENPTENTNNNNYDDNKNNNTNNENSHNDIKLQGILDHNINEAYTDIDDEVMQTYNLLKTKTLGARLGVSHEINRFERRRQYKKLFQKFQTGDIIKMEKMLVLVTKIEKFKLNKDAKKSSRIVERWREYIIVVRATNNVEYPAVIQFFRTNKVFRKEDESNLLEEVNRNILETKYPNSAEDDTLTTDLNSQAPGDFFDASDSENDGDISEENKDYESDDDNETSFEEDAKIGHSHKSKKSFLKRKKEKIKRFSFGQKNKMMDVTHSTIKKEKFLHIHDNASDRHYQFSLVLSIHDTSISFANFLDKSIRISRNKKNSTVNYTLLPHSTSSAIVWYSFLRQLLSPKTLGKNKTNAFLISIPAINISFTFMGINSLYKAYKEEGENKSKFVKLGYKPTGYYYPKLPTFEKLLDLILEQILKLEKSGKLPQIPEYQYFIKKLKNDRTFLALSFRKYDRLEWILGENELIVQTLWTIFGSNYELELREFQHETHYLCDRSLIEPLPIEGFVAKLTDRSGNLKTKLGGHHYRLFYAFSVENLLFLQDFYHAVPIFPNSEENEDFAYNFITPAGDVTNLPKLEKASKFNSTVYQSTPFPRTAHHIEWLKPGITQEEYSKYDANALYHAERRACMLSNAHAVIDLCNIIDIKLVPRKEISFVTRTAASTVWKHPKGKKTVSNMSGKSDFHKFAKKVELNDDDEYVETCLDLVMSSGVILRLQTETKTVRDEWAKNLSKLAEYWTIKKEEDLARHVLLKQMNLKLMNTENDNYESTVANENNNFLNKWELANAYTDSQLYSISTYSLDKPVLFEGYIYCKKFKSKQFYLFHAVLSPGFLVLYLPFNRSSRTKVAKNCAYHRKFATISLAECYVFSSVGKVTGDVNTKLFSNPLNGYSGLPRVYNDGWRSTESKQKRSFTLWFGSKKTMVQNIKKKTGVNINNSEIRSKYDDINITGESEAQTMNIPHRKTSENNSTKLSNLKNKFRKLDITKDKKDGENDSKSDFNFKDESKSIIDFAITSDSETETDIDHDEENETDFDIDDESEEDDQNLETDSKSGNSDNLFQKNELSSGKRHTTRALIKSANRLGVTGRAILFLARSRIERDIWVTRIMTEIERFSSDRHKDIDLV</sequence>
<feature type="region of interest" description="Disordered" evidence="1">
    <location>
        <begin position="1418"/>
        <end position="1474"/>
    </location>
</feature>
<evidence type="ECO:0000256" key="1">
    <source>
        <dbReference type="SAM" id="MobiDB-lite"/>
    </source>
</evidence>
<dbReference type="SMART" id="SM00233">
    <property type="entry name" value="PH"/>
    <property type="match status" value="2"/>
</dbReference>
<keyword evidence="5" id="KW-1185">Reference proteome</keyword>
<feature type="compositionally biased region" description="Acidic residues" evidence="1">
    <location>
        <begin position="602"/>
        <end position="613"/>
    </location>
</feature>
<feature type="compositionally biased region" description="Acidic residues" evidence="1">
    <location>
        <begin position="620"/>
        <end position="630"/>
    </location>
</feature>
<dbReference type="InterPro" id="IPR029217">
    <property type="entry name" value="Spo7_2_N"/>
</dbReference>
<feature type="domain" description="PH" evidence="2">
    <location>
        <begin position="1009"/>
        <end position="1140"/>
    </location>
</feature>
<dbReference type="SMART" id="SM01316">
    <property type="entry name" value="Spo7_2_N"/>
    <property type="match status" value="1"/>
</dbReference>
<reference evidence="4 5" key="1">
    <citation type="journal article" date="2023" name="Elife">
        <title>Identification of key yeast species and microbe-microbe interactions impacting larval growth of Drosophila in the wild.</title>
        <authorList>
            <person name="Mure A."/>
            <person name="Sugiura Y."/>
            <person name="Maeda R."/>
            <person name="Honda K."/>
            <person name="Sakurai N."/>
            <person name="Takahashi Y."/>
            <person name="Watada M."/>
            <person name="Katoh T."/>
            <person name="Gotoh A."/>
            <person name="Gotoh Y."/>
            <person name="Taniguchi I."/>
            <person name="Nakamura K."/>
            <person name="Hayashi T."/>
            <person name="Katayama T."/>
            <person name="Uemura T."/>
            <person name="Hattori Y."/>
        </authorList>
    </citation>
    <scope>NUCLEOTIDE SEQUENCE [LARGE SCALE GENOMIC DNA]</scope>
    <source>
        <strain evidence="4 5">PK-24</strain>
    </source>
</reference>
<feature type="domain" description="Sporulation-specific protein 71 N-terminal" evidence="3">
    <location>
        <begin position="13"/>
        <end position="81"/>
    </location>
</feature>
<evidence type="ECO:0000313" key="5">
    <source>
        <dbReference type="Proteomes" id="UP001378960"/>
    </source>
</evidence>
<dbReference type="GO" id="GO:1902657">
    <property type="term" value="P:protein localization to prospore membrane"/>
    <property type="evidence" value="ECO:0007669"/>
    <property type="project" value="InterPro"/>
</dbReference>
<evidence type="ECO:0000313" key="4">
    <source>
        <dbReference type="EMBL" id="GMM43973.1"/>
    </source>
</evidence>
<gene>
    <name evidence="4" type="ORF">DAPK24_005480</name>
</gene>
<comment type="caution">
    <text evidence="4">The sequence shown here is derived from an EMBL/GenBank/DDBJ whole genome shotgun (WGS) entry which is preliminary data.</text>
</comment>
<feature type="compositionally biased region" description="Basic and acidic residues" evidence="1">
    <location>
        <begin position="391"/>
        <end position="408"/>
    </location>
</feature>
<dbReference type="InterPro" id="IPR001849">
    <property type="entry name" value="PH_domain"/>
</dbReference>
<dbReference type="PANTHER" id="PTHR28076">
    <property type="entry name" value="SPORULATION-SPECIFIC PROTEIN 71"/>
    <property type="match status" value="1"/>
</dbReference>
<feature type="domain" description="PH" evidence="2">
    <location>
        <begin position="1207"/>
        <end position="1515"/>
    </location>
</feature>
<evidence type="ECO:0000259" key="2">
    <source>
        <dbReference type="SMART" id="SM00233"/>
    </source>
</evidence>
<feature type="compositionally biased region" description="Acidic residues" evidence="1">
    <location>
        <begin position="1419"/>
        <end position="1448"/>
    </location>
</feature>
<name>A0AAV5QYH2_PICKL</name>
<dbReference type="Pfam" id="PF15407">
    <property type="entry name" value="Spo7_2_N"/>
    <property type="match status" value="1"/>
</dbReference>
<feature type="compositionally biased region" description="Polar residues" evidence="1">
    <location>
        <begin position="1453"/>
        <end position="1467"/>
    </location>
</feature>
<feature type="region of interest" description="Disordered" evidence="1">
    <location>
        <begin position="598"/>
        <end position="643"/>
    </location>
</feature>
<accession>A0AAV5QYH2</accession>
<dbReference type="Pfam" id="PF23207">
    <property type="entry name" value="PH_SPO71"/>
    <property type="match status" value="2"/>
</dbReference>
<organism evidence="4 5">
    <name type="scientific">Pichia kluyveri</name>
    <name type="common">Yeast</name>
    <dbReference type="NCBI Taxonomy" id="36015"/>
    <lineage>
        <taxon>Eukaryota</taxon>
        <taxon>Fungi</taxon>
        <taxon>Dikarya</taxon>
        <taxon>Ascomycota</taxon>
        <taxon>Saccharomycotina</taxon>
        <taxon>Pichiomycetes</taxon>
        <taxon>Pichiales</taxon>
        <taxon>Pichiaceae</taxon>
        <taxon>Pichia</taxon>
    </lineage>
</organism>
<proteinExistence type="predicted"/>
<evidence type="ECO:0000259" key="3">
    <source>
        <dbReference type="SMART" id="SM01316"/>
    </source>
</evidence>
<dbReference type="InterPro" id="IPR039486">
    <property type="entry name" value="Mug56/Spo71_PH"/>
</dbReference>
<feature type="compositionally biased region" description="Low complexity" evidence="1">
    <location>
        <begin position="1368"/>
        <end position="1377"/>
    </location>
</feature>
<feature type="compositionally biased region" description="Low complexity" evidence="1">
    <location>
        <begin position="409"/>
        <end position="429"/>
    </location>
</feature>